<organism evidence="2 3">
    <name type="scientific">Zootermopsis nevadensis</name>
    <name type="common">Dampwood termite</name>
    <dbReference type="NCBI Taxonomy" id="136037"/>
    <lineage>
        <taxon>Eukaryota</taxon>
        <taxon>Metazoa</taxon>
        <taxon>Ecdysozoa</taxon>
        <taxon>Arthropoda</taxon>
        <taxon>Hexapoda</taxon>
        <taxon>Insecta</taxon>
        <taxon>Pterygota</taxon>
        <taxon>Neoptera</taxon>
        <taxon>Polyneoptera</taxon>
        <taxon>Dictyoptera</taxon>
        <taxon>Blattodea</taxon>
        <taxon>Blattoidea</taxon>
        <taxon>Termitoidae</taxon>
        <taxon>Termopsidae</taxon>
        <taxon>Zootermopsis</taxon>
    </lineage>
</organism>
<gene>
    <name evidence="2" type="ORF">L798_09025</name>
</gene>
<keyword evidence="3" id="KW-1185">Reference proteome</keyword>
<keyword evidence="1" id="KW-0472">Membrane</keyword>
<feature type="transmembrane region" description="Helical" evidence="1">
    <location>
        <begin position="99"/>
        <end position="116"/>
    </location>
</feature>
<dbReference type="EMBL" id="KK852761">
    <property type="protein sequence ID" value="KDR17016.1"/>
    <property type="molecule type" value="Genomic_DNA"/>
</dbReference>
<proteinExistence type="predicted"/>
<evidence type="ECO:0000313" key="3">
    <source>
        <dbReference type="Proteomes" id="UP000027135"/>
    </source>
</evidence>
<sequence>MLITNDGTTPNFREVWENFERQQVSCRMTTGSVCAKWTSYYENAVEYTMHTCSRITVLGEGAMSSGCVTSITNNSRWTELCACKSDPGSPPCNTGNQTPVTILGLFFIIFILLKFLM</sequence>
<evidence type="ECO:0000256" key="1">
    <source>
        <dbReference type="SAM" id="Phobius"/>
    </source>
</evidence>
<protein>
    <submittedName>
        <fullName evidence="2">Uncharacterized protein</fullName>
    </submittedName>
</protein>
<reference evidence="2 3" key="1">
    <citation type="journal article" date="2014" name="Nat. Commun.">
        <title>Molecular traces of alternative social organization in a termite genome.</title>
        <authorList>
            <person name="Terrapon N."/>
            <person name="Li C."/>
            <person name="Robertson H.M."/>
            <person name="Ji L."/>
            <person name="Meng X."/>
            <person name="Booth W."/>
            <person name="Chen Z."/>
            <person name="Childers C.P."/>
            <person name="Glastad K.M."/>
            <person name="Gokhale K."/>
            <person name="Gowin J."/>
            <person name="Gronenberg W."/>
            <person name="Hermansen R.A."/>
            <person name="Hu H."/>
            <person name="Hunt B.G."/>
            <person name="Huylmans A.K."/>
            <person name="Khalil S.M."/>
            <person name="Mitchell R.D."/>
            <person name="Munoz-Torres M.C."/>
            <person name="Mustard J.A."/>
            <person name="Pan H."/>
            <person name="Reese J.T."/>
            <person name="Scharf M.E."/>
            <person name="Sun F."/>
            <person name="Vogel H."/>
            <person name="Xiao J."/>
            <person name="Yang W."/>
            <person name="Yang Z."/>
            <person name="Yang Z."/>
            <person name="Zhou J."/>
            <person name="Zhu J."/>
            <person name="Brent C.S."/>
            <person name="Elsik C.G."/>
            <person name="Goodisman M.A."/>
            <person name="Liberles D.A."/>
            <person name="Roe R.M."/>
            <person name="Vargo E.L."/>
            <person name="Vilcinskas A."/>
            <person name="Wang J."/>
            <person name="Bornberg-Bauer E."/>
            <person name="Korb J."/>
            <person name="Zhang G."/>
            <person name="Liebig J."/>
        </authorList>
    </citation>
    <scope>NUCLEOTIDE SEQUENCE [LARGE SCALE GENOMIC DNA]</scope>
    <source>
        <tissue evidence="2">Whole organism</tissue>
    </source>
</reference>
<evidence type="ECO:0000313" key="2">
    <source>
        <dbReference type="EMBL" id="KDR17016.1"/>
    </source>
</evidence>
<dbReference type="InParanoid" id="A0A067RDT1"/>
<name>A0A067RDT1_ZOONE</name>
<dbReference type="STRING" id="136037.A0A067RDT1"/>
<keyword evidence="1" id="KW-0812">Transmembrane</keyword>
<keyword evidence="1" id="KW-1133">Transmembrane helix</keyword>
<dbReference type="eggNOG" id="ENOG502SAQN">
    <property type="taxonomic scope" value="Eukaryota"/>
</dbReference>
<accession>A0A067RDT1</accession>
<dbReference type="Proteomes" id="UP000027135">
    <property type="component" value="Unassembled WGS sequence"/>
</dbReference>
<dbReference type="AlphaFoldDB" id="A0A067RDT1"/>